<evidence type="ECO:0000256" key="7">
    <source>
        <dbReference type="ARBA" id="ARBA00023136"/>
    </source>
</evidence>
<dbReference type="KEGG" id="pgri:PgNI_11332"/>
<feature type="transmembrane region" description="Helical" evidence="9">
    <location>
        <begin position="581"/>
        <end position="606"/>
    </location>
</feature>
<feature type="transmembrane region" description="Helical" evidence="9">
    <location>
        <begin position="702"/>
        <end position="723"/>
    </location>
</feature>
<dbReference type="SUPFAM" id="SSF52540">
    <property type="entry name" value="P-loop containing nucleoside triphosphate hydrolases"/>
    <property type="match status" value="2"/>
</dbReference>
<dbReference type="GO" id="GO:0016887">
    <property type="term" value="F:ATP hydrolysis activity"/>
    <property type="evidence" value="ECO:0007669"/>
    <property type="project" value="InterPro"/>
</dbReference>
<feature type="compositionally biased region" description="Basic and acidic residues" evidence="8">
    <location>
        <begin position="1058"/>
        <end position="1071"/>
    </location>
</feature>
<feature type="transmembrane region" description="Helical" evidence="9">
    <location>
        <begin position="1399"/>
        <end position="1419"/>
    </location>
</feature>
<dbReference type="Pfam" id="PF00005">
    <property type="entry name" value="ABC_tran"/>
    <property type="match status" value="2"/>
</dbReference>
<feature type="transmembrane region" description="Helical" evidence="9">
    <location>
        <begin position="502"/>
        <end position="521"/>
    </location>
</feature>
<evidence type="ECO:0000256" key="1">
    <source>
        <dbReference type="ARBA" id="ARBA00004141"/>
    </source>
</evidence>
<reference evidence="12" key="2">
    <citation type="submission" date="2019-10" db="EMBL/GenBank/DDBJ databases">
        <authorList>
            <consortium name="NCBI Genome Project"/>
        </authorList>
    </citation>
    <scope>NUCLEOTIDE SEQUENCE</scope>
    <source>
        <strain evidence="12">NI907</strain>
    </source>
</reference>
<dbReference type="Proteomes" id="UP000515153">
    <property type="component" value="Chromosome VI"/>
</dbReference>
<evidence type="ECO:0000256" key="4">
    <source>
        <dbReference type="ARBA" id="ARBA00022741"/>
    </source>
</evidence>
<dbReference type="GO" id="GO:0140359">
    <property type="term" value="F:ABC-type transporter activity"/>
    <property type="evidence" value="ECO:0007669"/>
    <property type="project" value="InterPro"/>
</dbReference>
<evidence type="ECO:0000313" key="12">
    <source>
        <dbReference type="RefSeq" id="XP_030976844.1"/>
    </source>
</evidence>
<dbReference type="PANTHER" id="PTHR48041">
    <property type="entry name" value="ABC TRANSPORTER G FAMILY MEMBER 28"/>
    <property type="match status" value="1"/>
</dbReference>
<dbReference type="InterPro" id="IPR017871">
    <property type="entry name" value="ABC_transporter-like_CS"/>
</dbReference>
<dbReference type="PROSITE" id="PS00211">
    <property type="entry name" value="ABC_TRANSPORTER_1"/>
    <property type="match status" value="2"/>
</dbReference>
<reference evidence="12" key="3">
    <citation type="submission" date="2025-08" db="UniProtKB">
        <authorList>
            <consortium name="RefSeq"/>
        </authorList>
    </citation>
    <scope>IDENTIFICATION</scope>
    <source>
        <strain evidence="12">NI907</strain>
    </source>
</reference>
<evidence type="ECO:0000256" key="8">
    <source>
        <dbReference type="SAM" id="MobiDB-lite"/>
    </source>
</evidence>
<protein>
    <recommendedName>
        <fullName evidence="10">ABC transporter domain-containing protein</fullName>
    </recommendedName>
</protein>
<dbReference type="FunFam" id="3.40.50.300:FF:001433">
    <property type="entry name" value="ABC transporter, putative"/>
    <property type="match status" value="1"/>
</dbReference>
<feature type="domain" description="ABC transporter" evidence="10">
    <location>
        <begin position="754"/>
        <end position="1015"/>
    </location>
</feature>
<dbReference type="PANTHER" id="PTHR48041:SF119">
    <property type="entry name" value="ROA1P"/>
    <property type="match status" value="1"/>
</dbReference>
<keyword evidence="11" id="KW-1185">Reference proteome</keyword>
<dbReference type="Pfam" id="PF01061">
    <property type="entry name" value="ABC2_membrane"/>
    <property type="match status" value="2"/>
</dbReference>
<evidence type="ECO:0000256" key="5">
    <source>
        <dbReference type="ARBA" id="ARBA00022840"/>
    </source>
</evidence>
<dbReference type="InterPro" id="IPR003439">
    <property type="entry name" value="ABC_transporter-like_ATP-bd"/>
</dbReference>
<dbReference type="RefSeq" id="XP_030976844.1">
    <property type="nucleotide sequence ID" value="XM_031131301.1"/>
</dbReference>
<dbReference type="GO" id="GO:0016020">
    <property type="term" value="C:membrane"/>
    <property type="evidence" value="ECO:0007669"/>
    <property type="project" value="UniProtKB-SubCell"/>
</dbReference>
<dbReference type="InterPro" id="IPR013525">
    <property type="entry name" value="ABC2_TM"/>
</dbReference>
<keyword evidence="5" id="KW-0067">ATP-binding</keyword>
<comment type="subcellular location">
    <subcellularLocation>
        <location evidence="1">Membrane</location>
        <topology evidence="1">Multi-pass membrane protein</topology>
    </subcellularLocation>
</comment>
<reference evidence="11 12" key="1">
    <citation type="journal article" date="2019" name="Mol. Biol. Evol.">
        <title>Blast fungal genomes show frequent chromosomal changes, gene gains and losses, and effector gene turnover.</title>
        <authorList>
            <person name="Gomez Luciano L.B."/>
            <person name="Jason Tsai I."/>
            <person name="Chuma I."/>
            <person name="Tosa Y."/>
            <person name="Chen Y.H."/>
            <person name="Li J.Y."/>
            <person name="Li M.Y."/>
            <person name="Jade Lu M.Y."/>
            <person name="Nakayashiki H."/>
            <person name="Li W.H."/>
        </authorList>
    </citation>
    <scope>NUCLEOTIDE SEQUENCE [LARGE SCALE GENOMIC DNA]</scope>
    <source>
        <strain evidence="11 12">NI907</strain>
    </source>
</reference>
<dbReference type="InterPro" id="IPR027417">
    <property type="entry name" value="P-loop_NTPase"/>
</dbReference>
<dbReference type="InterPro" id="IPR043926">
    <property type="entry name" value="ABCG_dom"/>
</dbReference>
<organism evidence="11 12">
    <name type="scientific">Pyricularia grisea</name>
    <name type="common">Crabgrass-specific blast fungus</name>
    <name type="synonym">Magnaporthe grisea</name>
    <dbReference type="NCBI Taxonomy" id="148305"/>
    <lineage>
        <taxon>Eukaryota</taxon>
        <taxon>Fungi</taxon>
        <taxon>Dikarya</taxon>
        <taxon>Ascomycota</taxon>
        <taxon>Pezizomycotina</taxon>
        <taxon>Sordariomycetes</taxon>
        <taxon>Sordariomycetidae</taxon>
        <taxon>Magnaporthales</taxon>
        <taxon>Pyriculariaceae</taxon>
        <taxon>Pyricularia</taxon>
    </lineage>
</organism>
<feature type="domain" description="ABC transporter" evidence="10">
    <location>
        <begin position="126"/>
        <end position="379"/>
    </location>
</feature>
<name>A0A6P8APM4_PYRGI</name>
<feature type="transmembrane region" description="Helical" evidence="9">
    <location>
        <begin position="1172"/>
        <end position="1193"/>
    </location>
</feature>
<gene>
    <name evidence="12" type="ORF">PgNI_11332</name>
</gene>
<keyword evidence="7 9" id="KW-0472">Membrane</keyword>
<feature type="transmembrane region" description="Helical" evidence="9">
    <location>
        <begin position="1255"/>
        <end position="1275"/>
    </location>
</feature>
<evidence type="ECO:0000256" key="2">
    <source>
        <dbReference type="ARBA" id="ARBA00022448"/>
    </source>
</evidence>
<dbReference type="Gene3D" id="3.40.50.300">
    <property type="entry name" value="P-loop containing nucleotide triphosphate hydrolases"/>
    <property type="match status" value="2"/>
</dbReference>
<evidence type="ECO:0000256" key="3">
    <source>
        <dbReference type="ARBA" id="ARBA00022692"/>
    </source>
</evidence>
<proteinExistence type="predicted"/>
<evidence type="ECO:0000256" key="6">
    <source>
        <dbReference type="ARBA" id="ARBA00022989"/>
    </source>
</evidence>
<sequence>MSENKQTEQRHPVEAHGTNDDPEDVTKSMGETVPQGKTFDLGEEDAISITEKPRSERASSFYETSIMDREIPGNRLMHTEKSTPAPYDAQHLSLADVQQVDVQIRDLRVSVNTSPSIWDPSTYMDLAKETFARNKSQDSNHIKTLLQSVSASLAPGTLTAIIGGSGSGKTTMLNTLAQRVSSSRLSVGGSVAFRDISGGQGLDGPGGDIQSVRYAYVMQQDILLPTLTVRETLRYSADLRLPPSTTTEERMRVVEEVILELGLKECADTRIGDHAHKGCSGGEKRRVSIGVQLLSNPSVLFLDEPTTGLDSTSAFQLVRTLKTLAEKGRTIITTIHQPRAEIWELFDNLVVLTKGSPVFSGPANECASWFADLGYELPPFVNPCEFFIDVSAVDNRTPEIEEETTTRVANLKAAWNRESSRRYPPASAGTQVTSRRAKSEARKHASFLRQVHVLSDRTFKVTYRDPMGMAASIVEAILMGLCTGYLFYDLGRDQSGIRSRQGALYISAGLQGYLFLLFEAYRLSLDIPTFDREHNEGCVDVIPFLLSRRLSRLPTEDFPVPFIFSAIFYFMAGFEREAHKFLIFFAVNFLNHYIAVTCAMVCISAIRHFPGASLLANLNYTLQSMACGFFIQSNTIPVYVRWLKWITYTFYVFGSLCGNEFEGNFYDCPTSNNQNDPSCRPYTGAFIMNALGFPKNWVWKPIVAQVAFVVFFYTAAGFGLRFLKTEMTIARSRTSETDLSFGKEKMNARSIAEVRAIDVGLDDFTLNLEKRSALGKKLPTKVILNPVTTTFRSGQINVIMGPSGSGKTSLLNAMALRLRNTIGTKYRRSGKISFNGAEPSDAVIRSCCSYVSQDDDALLPSLTVRETLRFSAGLRLPSWMSKEEKYKRAEEVLLKMGLKDCADNLVGNDLIKGISGGEKRRVTIAIQILTDPRVLLLDEPTSGLDAFTTLSLMELFAGLASEGRTLILTIHQARSDLFQQFGNVLLLARGGSPVYSGPAGQMVEYFARHGYRCPVNNNPADYALDLITIDLQHADREAASREKVQRLVEGWKTFAEEQTRRGLEQENKEKSSGGGTASGVLAPYPTRLSDIREAEEPKSPSESVAPASVAQSIARPDPALFSAASRRSFHKSKLATPAELGAMVRKRASFFTASPILMHRAFVNFRRQPPLLVARMMQVLGLGIILTLFFAPLKSDYYSVQNRAGFIQEIAAFYFIGMLQNVAVYPAERNCFYAEDDDGVYSVEAFLTTYTLLELPFEIVSCMLFGVLAVFAVGLPHTAAMYFVCTFVCFGIVSCGESLGMMFNTLFSNHTGFAITLTSVFLSISNAMGGIMSIDMPAIFNAFNYISPVRFAVLALAPYTLRGVRFSCDASQSLPNGQCIISTGEDVLNLYKLNVNGTLNLGLLMALAFAYRVVAWALLRAVRTKWK</sequence>
<dbReference type="InterPro" id="IPR003593">
    <property type="entry name" value="AAA+_ATPase"/>
</dbReference>
<feature type="compositionally biased region" description="Basic and acidic residues" evidence="8">
    <location>
        <begin position="1"/>
        <end position="19"/>
    </location>
</feature>
<feature type="transmembrane region" description="Helical" evidence="9">
    <location>
        <begin position="1313"/>
        <end position="1331"/>
    </location>
</feature>
<dbReference type="GO" id="GO:0005524">
    <property type="term" value="F:ATP binding"/>
    <property type="evidence" value="ECO:0007669"/>
    <property type="project" value="UniProtKB-KW"/>
</dbReference>
<feature type="region of interest" description="Disordered" evidence="8">
    <location>
        <begin position="1058"/>
        <end position="1083"/>
    </location>
</feature>
<feature type="transmembrane region" description="Helical" evidence="9">
    <location>
        <begin position="558"/>
        <end position="574"/>
    </location>
</feature>
<keyword evidence="6 9" id="KW-1133">Transmembrane helix</keyword>
<feature type="region of interest" description="Disordered" evidence="8">
    <location>
        <begin position="1"/>
        <end position="45"/>
    </location>
</feature>
<dbReference type="Pfam" id="PF19055">
    <property type="entry name" value="ABC2_membrane_7"/>
    <property type="match status" value="2"/>
</dbReference>
<keyword evidence="2" id="KW-0813">Transport</keyword>
<dbReference type="GeneID" id="41966206"/>
<evidence type="ECO:0000256" key="9">
    <source>
        <dbReference type="SAM" id="Phobius"/>
    </source>
</evidence>
<accession>A0A6P8APM4</accession>
<feature type="transmembrane region" description="Helical" evidence="9">
    <location>
        <begin position="467"/>
        <end position="490"/>
    </location>
</feature>
<dbReference type="SMART" id="SM00382">
    <property type="entry name" value="AAA"/>
    <property type="match status" value="2"/>
</dbReference>
<keyword evidence="4" id="KW-0547">Nucleotide-binding</keyword>
<feature type="transmembrane region" description="Helical" evidence="9">
    <location>
        <begin position="1282"/>
        <end position="1307"/>
    </location>
</feature>
<dbReference type="InterPro" id="IPR050352">
    <property type="entry name" value="ABCG_transporters"/>
</dbReference>
<keyword evidence="3 9" id="KW-0812">Transmembrane</keyword>
<evidence type="ECO:0000259" key="10">
    <source>
        <dbReference type="PROSITE" id="PS50893"/>
    </source>
</evidence>
<evidence type="ECO:0000313" key="11">
    <source>
        <dbReference type="Proteomes" id="UP000515153"/>
    </source>
</evidence>
<dbReference type="PROSITE" id="PS50893">
    <property type="entry name" value="ABC_TRANSPORTER_2"/>
    <property type="match status" value="2"/>
</dbReference>